<dbReference type="RefSeq" id="WP_195894616.1">
    <property type="nucleotide sequence ID" value="NZ_JADOGI010000016.1"/>
</dbReference>
<dbReference type="AlphaFoldDB" id="A0A931A6J5"/>
<keyword evidence="3" id="KW-1185">Reference proteome</keyword>
<accession>A0A931A6J5</accession>
<protein>
    <recommendedName>
        <fullName evidence="1">DUF6351 domain-containing protein</fullName>
    </recommendedName>
</protein>
<feature type="domain" description="DUF6351" evidence="1">
    <location>
        <begin position="4"/>
        <end position="35"/>
    </location>
</feature>
<dbReference type="Proteomes" id="UP000605361">
    <property type="component" value="Unassembled WGS sequence"/>
</dbReference>
<sequence>MSGYSVTFSPAERRRLLEIFPSGVCDWTKPGVGQRPLRGTWLTLN</sequence>
<evidence type="ECO:0000259" key="1">
    <source>
        <dbReference type="Pfam" id="PF19878"/>
    </source>
</evidence>
<evidence type="ECO:0000313" key="2">
    <source>
        <dbReference type="EMBL" id="MBF8185634.1"/>
    </source>
</evidence>
<gene>
    <name evidence="2" type="ORF">ITP53_07760</name>
</gene>
<proteinExistence type="predicted"/>
<dbReference type="Pfam" id="PF19878">
    <property type="entry name" value="DUF6351"/>
    <property type="match status" value="1"/>
</dbReference>
<comment type="caution">
    <text evidence="2">The sequence shown here is derived from an EMBL/GenBank/DDBJ whole genome shotgun (WGS) entry which is preliminary data.</text>
</comment>
<organism evidence="2 3">
    <name type="scientific">Nonomuraea cypriaca</name>
    <dbReference type="NCBI Taxonomy" id="1187855"/>
    <lineage>
        <taxon>Bacteria</taxon>
        <taxon>Bacillati</taxon>
        <taxon>Actinomycetota</taxon>
        <taxon>Actinomycetes</taxon>
        <taxon>Streptosporangiales</taxon>
        <taxon>Streptosporangiaceae</taxon>
        <taxon>Nonomuraea</taxon>
    </lineage>
</organism>
<dbReference type="InterPro" id="IPR045556">
    <property type="entry name" value="DUF6351"/>
</dbReference>
<evidence type="ECO:0000313" key="3">
    <source>
        <dbReference type="Proteomes" id="UP000605361"/>
    </source>
</evidence>
<name>A0A931A6J5_9ACTN</name>
<reference evidence="2" key="1">
    <citation type="submission" date="2020-11" db="EMBL/GenBank/DDBJ databases">
        <title>Whole-genome analyses of Nonomuraea sp. K274.</title>
        <authorList>
            <person name="Veyisoglu A."/>
        </authorList>
    </citation>
    <scope>NUCLEOTIDE SEQUENCE</scope>
    <source>
        <strain evidence="2">K274</strain>
    </source>
</reference>
<dbReference type="EMBL" id="JADOGI010000016">
    <property type="protein sequence ID" value="MBF8185634.1"/>
    <property type="molecule type" value="Genomic_DNA"/>
</dbReference>